<dbReference type="Proteomes" id="UP000256562">
    <property type="component" value="Unassembled WGS sequence"/>
</dbReference>
<reference evidence="1 2" key="1">
    <citation type="journal article" date="2018" name="Vet. Microbiol.">
        <title>Characterisation of Staphylococcus felis isolated from cats using whole genome sequencing.</title>
        <authorList>
            <person name="Worthing K."/>
            <person name="Pang S."/>
            <person name="Trott D.J."/>
            <person name="Abraham S."/>
            <person name="Coombs G.W."/>
            <person name="Jordan D."/>
            <person name="McIntyre L."/>
            <person name="Davies M.R."/>
            <person name="Norris J."/>
        </authorList>
    </citation>
    <scope>NUCLEOTIDE SEQUENCE [LARGE SCALE GENOMIC DNA]</scope>
    <source>
        <strain evidence="1 2">F9</strain>
    </source>
</reference>
<evidence type="ECO:0000313" key="2">
    <source>
        <dbReference type="Proteomes" id="UP000256562"/>
    </source>
</evidence>
<evidence type="ECO:0000313" key="1">
    <source>
        <dbReference type="EMBL" id="REI01080.1"/>
    </source>
</evidence>
<organism evidence="1 2">
    <name type="scientific">Staphylococcus felis</name>
    <dbReference type="NCBI Taxonomy" id="46127"/>
    <lineage>
        <taxon>Bacteria</taxon>
        <taxon>Bacillati</taxon>
        <taxon>Bacillota</taxon>
        <taxon>Bacilli</taxon>
        <taxon>Bacillales</taxon>
        <taxon>Staphylococcaceae</taxon>
        <taxon>Staphylococcus</taxon>
    </lineage>
</organism>
<dbReference type="RefSeq" id="WP_116093497.1">
    <property type="nucleotide sequence ID" value="NZ_JBBEFH010000054.1"/>
</dbReference>
<gene>
    <name evidence="1" type="ORF">DOS83_00610</name>
</gene>
<name>A0A3E0ISX3_9STAP</name>
<dbReference type="AlphaFoldDB" id="A0A3E0ISX3"/>
<dbReference type="OrthoDB" id="2389779at2"/>
<evidence type="ECO:0008006" key="3">
    <source>
        <dbReference type="Google" id="ProtNLM"/>
    </source>
</evidence>
<sequence length="102" mass="12718">MWKLVKIRADYEGWWLFDDWTEHIVEEQHYDSYQAFIDAYTRIIKRSMNFYDNYILGKYNIYAFYNNCDLNFCEHCDENLQIFYSYITLENEQIFYNLPVID</sequence>
<protein>
    <recommendedName>
        <fullName evidence="3">DUF1033 domain-containing protein</fullName>
    </recommendedName>
</protein>
<accession>A0A3E0ISX3</accession>
<dbReference type="Pfam" id="PF06279">
    <property type="entry name" value="DUF1033"/>
    <property type="match status" value="1"/>
</dbReference>
<proteinExistence type="predicted"/>
<dbReference type="InterPro" id="IPR010434">
    <property type="entry name" value="DUF1033"/>
</dbReference>
<comment type="caution">
    <text evidence="1">The sequence shown here is derived from an EMBL/GenBank/DDBJ whole genome shotgun (WGS) entry which is preliminary data.</text>
</comment>
<dbReference type="EMBL" id="QKXQ01000031">
    <property type="protein sequence ID" value="REI01080.1"/>
    <property type="molecule type" value="Genomic_DNA"/>
</dbReference>